<reference evidence="6" key="2">
    <citation type="submission" date="2021-03" db="UniProtKB">
        <authorList>
            <consortium name="EnsemblPlants"/>
        </authorList>
    </citation>
    <scope>IDENTIFICATION</scope>
</reference>
<feature type="region of interest" description="Disordered" evidence="4">
    <location>
        <begin position="1"/>
        <end position="39"/>
    </location>
</feature>
<comment type="similarity">
    <text evidence="1">Belongs to the CNOT2/3/5 family.</text>
</comment>
<evidence type="ECO:0000313" key="6">
    <source>
        <dbReference type="EnsemblPlants" id="AUR62003514-RA:cds"/>
    </source>
</evidence>
<dbReference type="RefSeq" id="XP_021713794.1">
    <property type="nucleotide sequence ID" value="XM_021858102.1"/>
</dbReference>
<keyword evidence="2" id="KW-0805">Transcription regulation</keyword>
<accession>A0A803KWV6</accession>
<dbReference type="AlphaFoldDB" id="A0A803KWV6"/>
<evidence type="ECO:0000313" key="7">
    <source>
        <dbReference type="Proteomes" id="UP000596660"/>
    </source>
</evidence>
<dbReference type="InterPro" id="IPR040168">
    <property type="entry name" value="Not2/3/5"/>
</dbReference>
<feature type="domain" description="NOT2/NOT3/NOT5 C-terminal" evidence="5">
    <location>
        <begin position="524"/>
        <end position="645"/>
    </location>
</feature>
<reference evidence="6" key="1">
    <citation type="journal article" date="2017" name="Nature">
        <title>The genome of Chenopodium quinoa.</title>
        <authorList>
            <person name="Jarvis D.E."/>
            <person name="Ho Y.S."/>
            <person name="Lightfoot D.J."/>
            <person name="Schmoeckel S.M."/>
            <person name="Li B."/>
            <person name="Borm T.J.A."/>
            <person name="Ohyanagi H."/>
            <person name="Mineta K."/>
            <person name="Michell C.T."/>
            <person name="Saber N."/>
            <person name="Kharbatia N.M."/>
            <person name="Rupper R.R."/>
            <person name="Sharp A.R."/>
            <person name="Dally N."/>
            <person name="Boughton B.A."/>
            <person name="Woo Y.H."/>
            <person name="Gao G."/>
            <person name="Schijlen E.G.W.M."/>
            <person name="Guo X."/>
            <person name="Momin A.A."/>
            <person name="Negrao S."/>
            <person name="Al-Babili S."/>
            <person name="Gehring C."/>
            <person name="Roessner U."/>
            <person name="Jung C."/>
            <person name="Murphy K."/>
            <person name="Arold S.T."/>
            <person name="Gojobori T."/>
            <person name="van der Linden C.G."/>
            <person name="van Loo E.N."/>
            <person name="Jellen E.N."/>
            <person name="Maughan P.J."/>
            <person name="Tester M."/>
        </authorList>
    </citation>
    <scope>NUCLEOTIDE SEQUENCE [LARGE SCALE GENOMIC DNA]</scope>
    <source>
        <strain evidence="6">cv. PI 614886</strain>
    </source>
</reference>
<gene>
    <name evidence="6" type="primary">LOC110681926</name>
</gene>
<protein>
    <recommendedName>
        <fullName evidence="5">NOT2/NOT3/NOT5 C-terminal domain-containing protein</fullName>
    </recommendedName>
</protein>
<dbReference type="RefSeq" id="XP_021713793.1">
    <property type="nucleotide sequence ID" value="XM_021858101.1"/>
</dbReference>
<evidence type="ECO:0000256" key="4">
    <source>
        <dbReference type="SAM" id="MobiDB-lite"/>
    </source>
</evidence>
<evidence type="ECO:0000256" key="1">
    <source>
        <dbReference type="ARBA" id="ARBA00007682"/>
    </source>
</evidence>
<feature type="region of interest" description="Disordered" evidence="4">
    <location>
        <begin position="365"/>
        <end position="384"/>
    </location>
</feature>
<dbReference type="Gene3D" id="2.30.30.1020">
    <property type="entry name" value="CCR4-NOT complex subunit 2/3/5, C-terminal domain"/>
    <property type="match status" value="1"/>
</dbReference>
<evidence type="ECO:0000259" key="5">
    <source>
        <dbReference type="Pfam" id="PF04153"/>
    </source>
</evidence>
<dbReference type="GO" id="GO:0006355">
    <property type="term" value="P:regulation of DNA-templated transcription"/>
    <property type="evidence" value="ECO:0007669"/>
    <property type="project" value="InterPro"/>
</dbReference>
<organism evidence="6 7">
    <name type="scientific">Chenopodium quinoa</name>
    <name type="common">Quinoa</name>
    <dbReference type="NCBI Taxonomy" id="63459"/>
    <lineage>
        <taxon>Eukaryota</taxon>
        <taxon>Viridiplantae</taxon>
        <taxon>Streptophyta</taxon>
        <taxon>Embryophyta</taxon>
        <taxon>Tracheophyta</taxon>
        <taxon>Spermatophyta</taxon>
        <taxon>Magnoliopsida</taxon>
        <taxon>eudicotyledons</taxon>
        <taxon>Gunneridae</taxon>
        <taxon>Pentapetalae</taxon>
        <taxon>Caryophyllales</taxon>
        <taxon>Chenopodiaceae</taxon>
        <taxon>Chenopodioideae</taxon>
        <taxon>Atripliceae</taxon>
        <taxon>Chenopodium</taxon>
    </lineage>
</organism>
<sequence length="656" mass="70420">MNGSPSNIPDITGRSFPSPYSVQSGAGSPGFHHTGTLQGLHNMHGSYNVPNMAGTLPSRNQTINVPPGSMQQSTGNLLTGRFGSNNLPMGLSQIPHVSSHGHSGVTNRGGMNVIGSPVYNSSTNAVGGSIPGVLPTSASIGNRGGVPGIGVSPFLGNAGSQITTSMGNVAGSGSGYIGRSSGGTLSMPGLASRLNLSSNSGSGSLGLQGSNRLMNSGLQQQASPHVMSMLGNSYASGGGPLSQNHAQAVNNLSSMGMLNEVNNNSNSPFGVEDFPLLTSRPNSAGGAHGQIGSIRKQGIGGPASQQNHEFSIQSEDFPALPGQKGKNSEYGMDFHQKDQLRDSSVSMMQNQHFSMGRSSGFTVGGSYPSPRPQQHQQHMPSVSGGSDSFVTVNNQGLQHLHGSDMFSSSNSTYHIQGNGPPDNSMRSMNNLAAMSGVPSYDQKMQQYQQQSPSQFHLRQMSTTDTTFRDQGIKSNQATQAAADKYGLLGLLKIVRMTDLDLSSLALGMDLTMLGLNLNSSEDLHKTFGSPWSDKPVKGDPEFVTPDCYNVESTPSLNHLYFMKFQMETLFYIFYSMPKDEAQLYAANELCRRGWFYHKELRMWLSRFSSVEPLVKTPTYERGSYLSFDPSTWETKKKDNFVLQYDLIEKRPTLHQQ</sequence>
<dbReference type="InterPro" id="IPR007282">
    <property type="entry name" value="NOT2/3/5_C"/>
</dbReference>
<dbReference type="PANTHER" id="PTHR23326">
    <property type="entry name" value="CCR4 NOT-RELATED"/>
    <property type="match status" value="1"/>
</dbReference>
<dbReference type="InterPro" id="IPR038635">
    <property type="entry name" value="CCR4-NOT_su2/3/5_C_sf"/>
</dbReference>
<feature type="region of interest" description="Disordered" evidence="4">
    <location>
        <begin position="272"/>
        <end position="307"/>
    </location>
</feature>
<dbReference type="EnsemblPlants" id="AUR62003514-RA">
    <property type="protein sequence ID" value="AUR62003514-RA:cds"/>
    <property type="gene ID" value="AUR62003514"/>
</dbReference>
<dbReference type="Gramene" id="AUR62003514-RA">
    <property type="protein sequence ID" value="AUR62003514-RA:cds"/>
    <property type="gene ID" value="AUR62003514"/>
</dbReference>
<name>A0A803KWV6_CHEQI</name>
<dbReference type="Pfam" id="PF04153">
    <property type="entry name" value="NOT2_3_5_C"/>
    <property type="match status" value="1"/>
</dbReference>
<proteinExistence type="inferred from homology"/>
<keyword evidence="3" id="KW-0804">Transcription</keyword>
<feature type="compositionally biased region" description="Polar residues" evidence="4">
    <location>
        <begin position="372"/>
        <end position="384"/>
    </location>
</feature>
<keyword evidence="7" id="KW-1185">Reference proteome</keyword>
<dbReference type="GeneID" id="110681926"/>
<evidence type="ECO:0000256" key="3">
    <source>
        <dbReference type="ARBA" id="ARBA00023163"/>
    </source>
</evidence>
<dbReference type="GO" id="GO:0030015">
    <property type="term" value="C:CCR4-NOT core complex"/>
    <property type="evidence" value="ECO:0007669"/>
    <property type="project" value="InterPro"/>
</dbReference>
<dbReference type="SMR" id="A0A803KWV6"/>
<evidence type="ECO:0000256" key="2">
    <source>
        <dbReference type="ARBA" id="ARBA00023015"/>
    </source>
</evidence>
<dbReference type="Proteomes" id="UP000596660">
    <property type="component" value="Unplaced"/>
</dbReference>